<comment type="caution">
    <text evidence="9">The sequence shown here is derived from an EMBL/GenBank/DDBJ whole genome shotgun (WGS) entry which is preliminary data.</text>
</comment>
<evidence type="ECO:0000256" key="1">
    <source>
        <dbReference type="ARBA" id="ARBA00004141"/>
    </source>
</evidence>
<dbReference type="SUPFAM" id="SSF144091">
    <property type="entry name" value="Rhomboid-like"/>
    <property type="match status" value="1"/>
</dbReference>
<feature type="transmembrane region" description="Helical" evidence="7">
    <location>
        <begin position="169"/>
        <end position="190"/>
    </location>
</feature>
<dbReference type="Pfam" id="PF01694">
    <property type="entry name" value="Rhomboid"/>
    <property type="match status" value="1"/>
</dbReference>
<dbReference type="RefSeq" id="WP_004621079.1">
    <property type="nucleotide sequence ID" value="NZ_APMP01000019.1"/>
</dbReference>
<keyword evidence="3" id="KW-0997">Cell inner membrane</keyword>
<comment type="subcellular location">
    <subcellularLocation>
        <location evidence="1">Membrane</location>
        <topology evidence="1">Multi-pass membrane protein</topology>
    </subcellularLocation>
</comment>
<dbReference type="STRING" id="1292034.OR37_02791"/>
<dbReference type="EMBL" id="APMP01000019">
    <property type="protein sequence ID" value="ENZ81233.1"/>
    <property type="molecule type" value="Genomic_DNA"/>
</dbReference>
<feature type="transmembrane region" description="Helical" evidence="7">
    <location>
        <begin position="21"/>
        <end position="42"/>
    </location>
</feature>
<dbReference type="AlphaFoldDB" id="R0E6W1"/>
<feature type="transmembrane region" description="Helical" evidence="7">
    <location>
        <begin position="102"/>
        <end position="124"/>
    </location>
</feature>
<feature type="transmembrane region" description="Helical" evidence="7">
    <location>
        <begin position="196"/>
        <end position="215"/>
    </location>
</feature>
<evidence type="ECO:0000256" key="3">
    <source>
        <dbReference type="ARBA" id="ARBA00022519"/>
    </source>
</evidence>
<dbReference type="PANTHER" id="PTHR43066:SF26">
    <property type="entry name" value="RHOMBOID PROTEASE GLPG"/>
    <property type="match status" value="1"/>
</dbReference>
<reference evidence="9 10" key="1">
    <citation type="journal article" date="2013" name="Genome Announc.">
        <title>Draft Genome Sequence for Caulobacter sp. Strain OR37, a Bacterium Tolerant to Heavy Metals.</title>
        <authorList>
            <person name="Utturkar S.M."/>
            <person name="Bollmann A."/>
            <person name="Brzoska R.M."/>
            <person name="Klingeman D.M."/>
            <person name="Epstein S.E."/>
            <person name="Palumbo A.V."/>
            <person name="Brown S.D."/>
        </authorList>
    </citation>
    <scope>NUCLEOTIDE SEQUENCE [LARGE SCALE GENOMIC DNA]</scope>
    <source>
        <strain evidence="9 10">OR37</strain>
    </source>
</reference>
<feature type="transmembrane region" description="Helical" evidence="7">
    <location>
        <begin position="62"/>
        <end position="90"/>
    </location>
</feature>
<dbReference type="GO" id="GO:0004252">
    <property type="term" value="F:serine-type endopeptidase activity"/>
    <property type="evidence" value="ECO:0007669"/>
    <property type="project" value="InterPro"/>
</dbReference>
<evidence type="ECO:0000313" key="9">
    <source>
        <dbReference type="EMBL" id="ENZ81233.1"/>
    </source>
</evidence>
<proteinExistence type="predicted"/>
<evidence type="ECO:0000259" key="8">
    <source>
        <dbReference type="Pfam" id="PF01694"/>
    </source>
</evidence>
<keyword evidence="5 7" id="KW-1133">Transmembrane helix</keyword>
<evidence type="ECO:0000256" key="6">
    <source>
        <dbReference type="ARBA" id="ARBA00023136"/>
    </source>
</evidence>
<accession>R0E6W1</accession>
<dbReference type="Proteomes" id="UP000013063">
    <property type="component" value="Unassembled WGS sequence"/>
</dbReference>
<keyword evidence="6 7" id="KW-0472">Membrane</keyword>
<feature type="domain" description="Peptidase S54 rhomboid" evidence="8">
    <location>
        <begin position="60"/>
        <end position="208"/>
    </location>
</feature>
<gene>
    <name evidence="9" type="ORF">OR37_02791</name>
</gene>
<evidence type="ECO:0000256" key="5">
    <source>
        <dbReference type="ARBA" id="ARBA00022989"/>
    </source>
</evidence>
<dbReference type="Gene3D" id="1.20.1540.10">
    <property type="entry name" value="Rhomboid-like"/>
    <property type="match status" value="1"/>
</dbReference>
<dbReference type="PANTHER" id="PTHR43066">
    <property type="entry name" value="RHOMBOID-RELATED PROTEIN"/>
    <property type="match status" value="1"/>
</dbReference>
<keyword evidence="2" id="KW-1003">Cell membrane</keyword>
<feature type="transmembrane region" description="Helical" evidence="7">
    <location>
        <begin position="130"/>
        <end position="149"/>
    </location>
</feature>
<evidence type="ECO:0000256" key="2">
    <source>
        <dbReference type="ARBA" id="ARBA00022475"/>
    </source>
</evidence>
<name>R0E6W1_CAUVI</name>
<dbReference type="PATRIC" id="fig|1292034.3.peg.2770"/>
<evidence type="ECO:0000256" key="4">
    <source>
        <dbReference type="ARBA" id="ARBA00022692"/>
    </source>
</evidence>
<keyword evidence="10" id="KW-1185">Reference proteome</keyword>
<dbReference type="eggNOG" id="COG0705">
    <property type="taxonomic scope" value="Bacteria"/>
</dbReference>
<keyword evidence="4 7" id="KW-0812">Transmembrane</keyword>
<sequence length="225" mass="23023">MSDAPSERPEQVPPKEPVFNAPWPAVLAAASILAPFILLLRMDGATVVSLALVPKDFWAGRWTGVVTMMFVHGGWVHALMNAAFALAFGAPVARLLGLNGRGGGIFCLFYLACGVLSGIGFAAIHPDSDAAVIGASGAVSGLMGAAARVMDTPGRVGPILGPRVISLGLGWLIVNLVMAVTGTLLSMGAGEIAWEAHLVGFVAGAILIGPFAAWAGNIPRGVNPH</sequence>
<dbReference type="GO" id="GO:0016020">
    <property type="term" value="C:membrane"/>
    <property type="evidence" value="ECO:0007669"/>
    <property type="project" value="UniProtKB-SubCell"/>
</dbReference>
<dbReference type="InterPro" id="IPR035952">
    <property type="entry name" value="Rhomboid-like_sf"/>
</dbReference>
<evidence type="ECO:0000313" key="10">
    <source>
        <dbReference type="Proteomes" id="UP000013063"/>
    </source>
</evidence>
<protein>
    <submittedName>
        <fullName evidence="9">Putative membrane protein</fullName>
    </submittedName>
</protein>
<dbReference type="OrthoDB" id="9797190at2"/>
<dbReference type="InterPro" id="IPR022764">
    <property type="entry name" value="Peptidase_S54_rhomboid_dom"/>
</dbReference>
<evidence type="ECO:0000256" key="7">
    <source>
        <dbReference type="SAM" id="Phobius"/>
    </source>
</evidence>
<organism evidence="9 10">
    <name type="scientific">Caulobacter vibrioides OR37</name>
    <dbReference type="NCBI Taxonomy" id="1292034"/>
    <lineage>
        <taxon>Bacteria</taxon>
        <taxon>Pseudomonadati</taxon>
        <taxon>Pseudomonadota</taxon>
        <taxon>Alphaproteobacteria</taxon>
        <taxon>Caulobacterales</taxon>
        <taxon>Caulobacteraceae</taxon>
        <taxon>Caulobacter</taxon>
    </lineage>
</organism>